<keyword evidence="9" id="KW-1133">Transmembrane helix</keyword>
<keyword evidence="6" id="KW-0564">Palmitate</keyword>
<evidence type="ECO:0000256" key="6">
    <source>
        <dbReference type="ARBA" id="ARBA00023139"/>
    </source>
</evidence>
<feature type="transmembrane region" description="Helical" evidence="9">
    <location>
        <begin position="39"/>
        <end position="57"/>
    </location>
</feature>
<dbReference type="GO" id="GO:0016020">
    <property type="term" value="C:membrane"/>
    <property type="evidence" value="ECO:0007669"/>
    <property type="project" value="UniProtKB-SubCell"/>
</dbReference>
<dbReference type="InterPro" id="IPR057336">
    <property type="entry name" value="GerAC_N"/>
</dbReference>
<keyword evidence="3" id="KW-0309">Germination</keyword>
<dbReference type="PANTHER" id="PTHR35789:SF1">
    <property type="entry name" value="SPORE GERMINATION PROTEIN B3"/>
    <property type="match status" value="1"/>
</dbReference>
<protein>
    <submittedName>
        <fullName evidence="12">Ger(X)C family spore germination protein</fullName>
    </submittedName>
</protein>
<evidence type="ECO:0000259" key="11">
    <source>
        <dbReference type="Pfam" id="PF25198"/>
    </source>
</evidence>
<evidence type="ECO:0000256" key="8">
    <source>
        <dbReference type="SAM" id="Coils"/>
    </source>
</evidence>
<evidence type="ECO:0000313" key="12">
    <source>
        <dbReference type="EMBL" id="MDT8978211.1"/>
    </source>
</evidence>
<dbReference type="EMBL" id="JAVYAA010000004">
    <property type="protein sequence ID" value="MDT8978211.1"/>
    <property type="molecule type" value="Genomic_DNA"/>
</dbReference>
<sequence length="439" mass="49698">MRRNNKCQNVSNRCCNVVLDAAQSGWYLREDKSRRCKLTAMRIAVISLSILLLSGCWSRREIEDLNITVAAALDIGHIASEEQEFEKKGADYPRNQRITLTYQMAKPEQSSGQDASGSKKKYRNVSLSGDSLYQISRETSLKETNPIFGQHYKALVMGSDLAQQLNLRDVLDFFMREQEFRPSCLVYISRGTGKEVLDVNLTGDVPAFRLLGISDNHYRTNRLLKPLSLTNLLEKLNLMTSFLIQNVVTAKGELKLSGASIISGSTGKQLGYLDEEDMEAVNWVLGGSKGGVVKSKDIITNQVSVYEITNVKSQITPHVENGRISFDVKVKSDGRLGEQMISDGNDFDNKFIRRLEEDAEKQIKELVTKLLDKLQKKYHADVLGFSDKLRIAYPRLWEKEKKTWDETFATTPIRYDVQVTIREYGTTNMRARQVVGQEG</sequence>
<organism evidence="12 13">
    <name type="scientific">Paenibacillus suaedae</name>
    <dbReference type="NCBI Taxonomy" id="3077233"/>
    <lineage>
        <taxon>Bacteria</taxon>
        <taxon>Bacillati</taxon>
        <taxon>Bacillota</taxon>
        <taxon>Bacilli</taxon>
        <taxon>Bacillales</taxon>
        <taxon>Paenibacillaceae</taxon>
        <taxon>Paenibacillus</taxon>
    </lineage>
</organism>
<dbReference type="InterPro" id="IPR046953">
    <property type="entry name" value="Spore_GerAC-like_C"/>
</dbReference>
<dbReference type="Gene3D" id="3.30.300.210">
    <property type="entry name" value="Nutrient germinant receptor protein C, domain 3"/>
    <property type="match status" value="1"/>
</dbReference>
<keyword evidence="13" id="KW-1185">Reference proteome</keyword>
<dbReference type="AlphaFoldDB" id="A0AAJ2N5U0"/>
<evidence type="ECO:0000259" key="10">
    <source>
        <dbReference type="Pfam" id="PF05504"/>
    </source>
</evidence>
<dbReference type="Proteomes" id="UP001250538">
    <property type="component" value="Unassembled WGS sequence"/>
</dbReference>
<keyword evidence="4" id="KW-0732">Signal</keyword>
<evidence type="ECO:0000256" key="1">
    <source>
        <dbReference type="ARBA" id="ARBA00004635"/>
    </source>
</evidence>
<name>A0AAJ2N5U0_9BACL</name>
<dbReference type="Pfam" id="PF25198">
    <property type="entry name" value="Spore_GerAC_N"/>
    <property type="match status" value="1"/>
</dbReference>
<feature type="domain" description="Spore germination protein N-terminal" evidence="11">
    <location>
        <begin position="59"/>
        <end position="237"/>
    </location>
</feature>
<dbReference type="InterPro" id="IPR008844">
    <property type="entry name" value="Spore_GerAC-like"/>
</dbReference>
<dbReference type="GO" id="GO:0009847">
    <property type="term" value="P:spore germination"/>
    <property type="evidence" value="ECO:0007669"/>
    <property type="project" value="InterPro"/>
</dbReference>
<keyword evidence="8" id="KW-0175">Coiled coil</keyword>
<gene>
    <name evidence="12" type="ORF">RQP50_18455</name>
</gene>
<feature type="coiled-coil region" evidence="8">
    <location>
        <begin position="349"/>
        <end position="376"/>
    </location>
</feature>
<dbReference type="InterPro" id="IPR038501">
    <property type="entry name" value="Spore_GerAC_C_sf"/>
</dbReference>
<reference evidence="13" key="1">
    <citation type="submission" date="2023-09" db="EMBL/GenBank/DDBJ databases">
        <title>Paenibacillus sp. chi10 Genome sequencing and assembly.</title>
        <authorList>
            <person name="Kim I."/>
        </authorList>
    </citation>
    <scope>NUCLEOTIDE SEQUENCE [LARGE SCALE GENOMIC DNA]</scope>
    <source>
        <strain evidence="13">chi10</strain>
    </source>
</reference>
<proteinExistence type="inferred from homology"/>
<evidence type="ECO:0000256" key="5">
    <source>
        <dbReference type="ARBA" id="ARBA00023136"/>
    </source>
</evidence>
<accession>A0AAJ2N5U0</accession>
<evidence type="ECO:0000256" key="9">
    <source>
        <dbReference type="SAM" id="Phobius"/>
    </source>
</evidence>
<evidence type="ECO:0000256" key="3">
    <source>
        <dbReference type="ARBA" id="ARBA00022544"/>
    </source>
</evidence>
<comment type="similarity">
    <text evidence="2">Belongs to the GerABKC lipoprotein family.</text>
</comment>
<dbReference type="PANTHER" id="PTHR35789">
    <property type="entry name" value="SPORE GERMINATION PROTEIN B3"/>
    <property type="match status" value="1"/>
</dbReference>
<comment type="caution">
    <text evidence="12">The sequence shown here is derived from an EMBL/GenBank/DDBJ whole genome shotgun (WGS) entry which is preliminary data.</text>
</comment>
<evidence type="ECO:0000313" key="13">
    <source>
        <dbReference type="Proteomes" id="UP001250538"/>
    </source>
</evidence>
<keyword evidence="9" id="KW-0812">Transmembrane</keyword>
<comment type="subcellular location">
    <subcellularLocation>
        <location evidence="1">Membrane</location>
        <topology evidence="1">Lipid-anchor</topology>
    </subcellularLocation>
</comment>
<feature type="domain" description="Spore germination GerAC-like C-terminal" evidence="10">
    <location>
        <begin position="258"/>
        <end position="425"/>
    </location>
</feature>
<dbReference type="NCBIfam" id="TIGR02887">
    <property type="entry name" value="spore_ger_x_C"/>
    <property type="match status" value="1"/>
</dbReference>
<dbReference type="RefSeq" id="WP_315746311.1">
    <property type="nucleotide sequence ID" value="NZ_JAVYAA010000004.1"/>
</dbReference>
<evidence type="ECO:0000256" key="7">
    <source>
        <dbReference type="ARBA" id="ARBA00023288"/>
    </source>
</evidence>
<keyword evidence="5 9" id="KW-0472">Membrane</keyword>
<evidence type="ECO:0000256" key="2">
    <source>
        <dbReference type="ARBA" id="ARBA00007886"/>
    </source>
</evidence>
<evidence type="ECO:0000256" key="4">
    <source>
        <dbReference type="ARBA" id="ARBA00022729"/>
    </source>
</evidence>
<dbReference type="Pfam" id="PF05504">
    <property type="entry name" value="Spore_GerAC"/>
    <property type="match status" value="1"/>
</dbReference>
<keyword evidence="7" id="KW-0449">Lipoprotein</keyword>